<dbReference type="Gene3D" id="3.30.420.10">
    <property type="entry name" value="Ribonuclease H-like superfamily/Ribonuclease H"/>
    <property type="match status" value="1"/>
</dbReference>
<name>A0A819SVQ5_9BILA</name>
<dbReference type="Proteomes" id="UP000663881">
    <property type="component" value="Unassembled WGS sequence"/>
</dbReference>
<organism evidence="2 3">
    <name type="scientific">Adineta steineri</name>
    <dbReference type="NCBI Taxonomy" id="433720"/>
    <lineage>
        <taxon>Eukaryota</taxon>
        <taxon>Metazoa</taxon>
        <taxon>Spiralia</taxon>
        <taxon>Gnathifera</taxon>
        <taxon>Rotifera</taxon>
        <taxon>Eurotatoria</taxon>
        <taxon>Bdelloidea</taxon>
        <taxon>Adinetida</taxon>
        <taxon>Adinetidae</taxon>
        <taxon>Adineta</taxon>
    </lineage>
</organism>
<evidence type="ECO:0000256" key="1">
    <source>
        <dbReference type="SAM" id="MobiDB-lite"/>
    </source>
</evidence>
<protein>
    <submittedName>
        <fullName evidence="2">Uncharacterized protein</fullName>
    </submittedName>
</protein>
<dbReference type="GO" id="GO:0003676">
    <property type="term" value="F:nucleic acid binding"/>
    <property type="evidence" value="ECO:0007669"/>
    <property type="project" value="InterPro"/>
</dbReference>
<proteinExistence type="predicted"/>
<dbReference type="InterPro" id="IPR036397">
    <property type="entry name" value="RNaseH_sf"/>
</dbReference>
<gene>
    <name evidence="2" type="ORF">OKA104_LOCUS33840</name>
</gene>
<dbReference type="EMBL" id="CAJOAY010004411">
    <property type="protein sequence ID" value="CAF4068775.1"/>
    <property type="molecule type" value="Genomic_DNA"/>
</dbReference>
<evidence type="ECO:0000313" key="3">
    <source>
        <dbReference type="Proteomes" id="UP000663881"/>
    </source>
</evidence>
<dbReference type="InterPro" id="IPR051274">
    <property type="entry name" value="3-5_Exoribonuclease"/>
</dbReference>
<reference evidence="2" key="1">
    <citation type="submission" date="2021-02" db="EMBL/GenBank/DDBJ databases">
        <authorList>
            <person name="Nowell W R."/>
        </authorList>
    </citation>
    <scope>NUCLEOTIDE SEQUENCE</scope>
</reference>
<evidence type="ECO:0000313" key="2">
    <source>
        <dbReference type="EMBL" id="CAF4068775.1"/>
    </source>
</evidence>
<dbReference type="PANTHER" id="PTHR23044:SF61">
    <property type="entry name" value="3'-5' EXORIBONUCLEASE 1-RELATED"/>
    <property type="match status" value="1"/>
</dbReference>
<dbReference type="PANTHER" id="PTHR23044">
    <property type="entry name" value="3'-5' EXONUCLEASE ERI1-RELATED"/>
    <property type="match status" value="1"/>
</dbReference>
<feature type="region of interest" description="Disordered" evidence="1">
    <location>
        <begin position="106"/>
        <end position="134"/>
    </location>
</feature>
<sequence length="147" mass="17254">MQCEILHIKYPNWAHEWLNVKRTFEDFYFVAPGQNLHLPFHGNLHSGLDDAKNIGKIIIQLIKDGCILMPNELYVSQSPITSRRPRQSSAVQYNPTNIRCHFKYQSSSMKDTVKRKQRSESYHSRSNSDQSLFDLPFQRTTSKSFKY</sequence>
<dbReference type="AlphaFoldDB" id="A0A819SVQ5"/>
<accession>A0A819SVQ5</accession>
<comment type="caution">
    <text evidence="2">The sequence shown here is derived from an EMBL/GenBank/DDBJ whole genome shotgun (WGS) entry which is preliminary data.</text>
</comment>
<feature type="compositionally biased region" description="Basic and acidic residues" evidence="1">
    <location>
        <begin position="111"/>
        <end position="123"/>
    </location>
</feature>